<proteinExistence type="predicted"/>
<feature type="region of interest" description="Disordered" evidence="1">
    <location>
        <begin position="29"/>
        <end position="132"/>
    </location>
</feature>
<protein>
    <recommendedName>
        <fullName evidence="3">Lipoprotein</fullName>
    </recommendedName>
</protein>
<organism evidence="2">
    <name type="scientific">Streptomyces sp. NBC_00093</name>
    <dbReference type="NCBI Taxonomy" id="2975649"/>
    <lineage>
        <taxon>Bacteria</taxon>
        <taxon>Bacillati</taxon>
        <taxon>Actinomycetota</taxon>
        <taxon>Actinomycetes</taxon>
        <taxon>Kitasatosporales</taxon>
        <taxon>Streptomycetaceae</taxon>
        <taxon>Streptomyces</taxon>
    </lineage>
</organism>
<dbReference type="AlphaFoldDB" id="A0AAU2AAF6"/>
<reference evidence="2" key="1">
    <citation type="submission" date="2022-10" db="EMBL/GenBank/DDBJ databases">
        <title>The complete genomes of actinobacterial strains from the NBC collection.</title>
        <authorList>
            <person name="Joergensen T.S."/>
            <person name="Alvarez Arevalo M."/>
            <person name="Sterndorff E.B."/>
            <person name="Faurdal D."/>
            <person name="Vuksanovic O."/>
            <person name="Mourched A.-S."/>
            <person name="Charusanti P."/>
            <person name="Shaw S."/>
            <person name="Blin K."/>
            <person name="Weber T."/>
        </authorList>
    </citation>
    <scope>NUCLEOTIDE SEQUENCE</scope>
    <source>
        <strain evidence="2">NBC_00093</strain>
    </source>
</reference>
<name>A0AAU2AAF6_9ACTN</name>
<evidence type="ECO:0000313" key="2">
    <source>
        <dbReference type="EMBL" id="WTT21576.1"/>
    </source>
</evidence>
<dbReference type="PROSITE" id="PS51257">
    <property type="entry name" value="PROKAR_LIPOPROTEIN"/>
    <property type="match status" value="1"/>
</dbReference>
<accession>A0AAU2AAF6</accession>
<evidence type="ECO:0000256" key="1">
    <source>
        <dbReference type="SAM" id="MobiDB-lite"/>
    </source>
</evidence>
<dbReference type="EMBL" id="CP108222">
    <property type="protein sequence ID" value="WTT21576.1"/>
    <property type="molecule type" value="Genomic_DNA"/>
</dbReference>
<evidence type="ECO:0008006" key="3">
    <source>
        <dbReference type="Google" id="ProtNLM"/>
    </source>
</evidence>
<sequence>MHRTTTTATLLVTVAVTALSGCVTVQHPIAPGPPPAPSQASVPRPENLAEPQIVQAPAREALELIGPDHTPTQAVRAPRAPEEPHRPAAAAPPPAPAAAPAPPPRRTKPKQRPPKPERRHTQPRVELPDVSRPVRENTDVCALGRKYGGWGKDSPQTVICKDAYGR</sequence>
<gene>
    <name evidence="2" type="ORF">OHA22_41640</name>
</gene>
<feature type="compositionally biased region" description="Pro residues" evidence="1">
    <location>
        <begin position="90"/>
        <end position="104"/>
    </location>
</feature>